<feature type="transmembrane region" description="Helical" evidence="4">
    <location>
        <begin position="17"/>
        <end position="38"/>
    </location>
</feature>
<dbReference type="RefSeq" id="WP_066533654.1">
    <property type="nucleotide sequence ID" value="NZ_CP021422.1"/>
</dbReference>
<protein>
    <submittedName>
        <fullName evidence="6">AraC family transcriptional regulator</fullName>
    </submittedName>
    <submittedName>
        <fullName evidence="7">Helix-turn-helix domain-containing protein</fullName>
    </submittedName>
</protein>
<organism evidence="7 9">
    <name type="scientific">Acutalibacter muris</name>
    <dbReference type="NCBI Taxonomy" id="1796620"/>
    <lineage>
        <taxon>Bacteria</taxon>
        <taxon>Bacillati</taxon>
        <taxon>Bacillota</taxon>
        <taxon>Clostridia</taxon>
        <taxon>Eubacteriales</taxon>
        <taxon>Acutalibacteraceae</taxon>
        <taxon>Acutalibacter</taxon>
    </lineage>
</organism>
<evidence type="ECO:0000256" key="3">
    <source>
        <dbReference type="ARBA" id="ARBA00023163"/>
    </source>
</evidence>
<keyword evidence="4" id="KW-1133">Transmembrane helix</keyword>
<dbReference type="InterPro" id="IPR020449">
    <property type="entry name" value="Tscrpt_reg_AraC-type_HTH"/>
</dbReference>
<keyword evidence="4" id="KW-0472">Membrane</keyword>
<dbReference type="PANTHER" id="PTHR43280">
    <property type="entry name" value="ARAC-FAMILY TRANSCRIPTIONAL REGULATOR"/>
    <property type="match status" value="1"/>
</dbReference>
<evidence type="ECO:0000256" key="2">
    <source>
        <dbReference type="ARBA" id="ARBA00023125"/>
    </source>
</evidence>
<evidence type="ECO:0000313" key="8">
    <source>
        <dbReference type="Proteomes" id="UP000196710"/>
    </source>
</evidence>
<dbReference type="InterPro" id="IPR018060">
    <property type="entry name" value="HTH_AraC"/>
</dbReference>
<dbReference type="InterPro" id="IPR018062">
    <property type="entry name" value="HTH_AraC-typ_CS"/>
</dbReference>
<gene>
    <name evidence="6" type="ORF">ADH66_08120</name>
    <name evidence="7" type="ORF">I5Q82_18155</name>
</gene>
<evidence type="ECO:0000256" key="1">
    <source>
        <dbReference type="ARBA" id="ARBA00023015"/>
    </source>
</evidence>
<dbReference type="SUPFAM" id="SSF46689">
    <property type="entry name" value="Homeodomain-like"/>
    <property type="match status" value="1"/>
</dbReference>
<keyword evidence="8" id="KW-1185">Reference proteome</keyword>
<keyword evidence="2" id="KW-0238">DNA-binding</keyword>
<sequence length="752" mass="85156">MKRITTNLWEVTKRHSIFYICFVSYLFVLLFSLLFNIYNYTAYIAELRTQKDLYDQVMFQQFDEMVNSELNKVDSLLLNVLTDTDILRSVSSDDLVSSHQLSKTLRTSILMRNYSNDVAGMYIYFDNNDAIVMEGAYYRAEDFYRQFVDPEKISYEEWHHRQSELFYRQYEPSYSGDLNEFVLYHTVYGVYGRKALVAVTFSLEDIFRIFQNSFFSGQMAFQITDASGEVLVSFGGENFEEADNRYIAPYTSSRTGWTYLSAIPSKIYDSAINELIFRTILVLLAELAIGILLSFFFARFNVAPVRALYARITGQGYAAPARWKEVGNEYKLVNSHFESLLAEKDQLLEHHNQVVRNNMLLAVLNSSLALNEMENGYLDALGPELSGPEYQVVSILIEYGNASRANGLERQPLMKYYLMDLIGQGVAAAHRPSFVDVNWNQIAVIINGDSLQGWTNALCQELDGIRQGFESEFDAFLSIGVGGVHGSFEEIGASYGESMSALEYRILEDRGAVCAYQDVGVREAPKAFYPVIDKAKIKARIRAGDGPGAVALLDNVFERISSNRMDLPLEVAKCLFFDIMGMGLEVLSEIKLEQGSSYGEYLDMLFACQSIGRLQRTLNHILLEICDSIKKGQSNRNQQLLERIDGYILDNCFDNSFSLVGLADHLGLTPTYLSSFFKEKMGEGLMDRVTRLRMTKAKELLCSSKKNVAEIAAQVGYASSGTFIRGFKKLEGITPTQYRQEQSAGKEDGKRT</sequence>
<evidence type="ECO:0000256" key="4">
    <source>
        <dbReference type="SAM" id="Phobius"/>
    </source>
</evidence>
<dbReference type="Proteomes" id="UP000596035">
    <property type="component" value="Chromosome"/>
</dbReference>
<dbReference type="GO" id="GO:0043565">
    <property type="term" value="F:sequence-specific DNA binding"/>
    <property type="evidence" value="ECO:0007669"/>
    <property type="project" value="InterPro"/>
</dbReference>
<keyword evidence="4" id="KW-0812">Transmembrane</keyword>
<dbReference type="PROSITE" id="PS01124">
    <property type="entry name" value="HTH_ARAC_FAMILY_2"/>
    <property type="match status" value="1"/>
</dbReference>
<dbReference type="Gene3D" id="1.10.10.60">
    <property type="entry name" value="Homeodomain-like"/>
    <property type="match status" value="2"/>
</dbReference>
<evidence type="ECO:0000313" key="6">
    <source>
        <dbReference type="EMBL" id="ASB40627.1"/>
    </source>
</evidence>
<dbReference type="PANTHER" id="PTHR43280:SF2">
    <property type="entry name" value="HTH-TYPE TRANSCRIPTIONAL REGULATOR EXSA"/>
    <property type="match status" value="1"/>
</dbReference>
<reference evidence="8" key="2">
    <citation type="submission" date="2017-05" db="EMBL/GenBank/DDBJ databases">
        <title>Improved OligoMM genomes.</title>
        <authorList>
            <person name="Garzetti D."/>
        </authorList>
    </citation>
    <scope>NUCLEOTIDE SEQUENCE [LARGE SCALE GENOMIC DNA]</scope>
    <source>
        <strain evidence="8">KB18</strain>
    </source>
</reference>
<dbReference type="InterPro" id="IPR009057">
    <property type="entry name" value="Homeodomain-like_sf"/>
</dbReference>
<feature type="transmembrane region" description="Helical" evidence="4">
    <location>
        <begin position="275"/>
        <end position="298"/>
    </location>
</feature>
<dbReference type="EMBL" id="CP065321">
    <property type="protein sequence ID" value="QQR29904.1"/>
    <property type="molecule type" value="Genomic_DNA"/>
</dbReference>
<keyword evidence="3" id="KW-0804">Transcription</keyword>
<evidence type="ECO:0000313" key="7">
    <source>
        <dbReference type="EMBL" id="QQR29904.1"/>
    </source>
</evidence>
<feature type="domain" description="HTH araC/xylS-type" evidence="5">
    <location>
        <begin position="642"/>
        <end position="741"/>
    </location>
</feature>
<evidence type="ECO:0000313" key="9">
    <source>
        <dbReference type="Proteomes" id="UP000596035"/>
    </source>
</evidence>
<dbReference type="SMART" id="SM00342">
    <property type="entry name" value="HTH_ARAC"/>
    <property type="match status" value="1"/>
</dbReference>
<evidence type="ECO:0000259" key="5">
    <source>
        <dbReference type="PROSITE" id="PS01124"/>
    </source>
</evidence>
<name>A0A1Z2XQ96_9FIRM</name>
<keyword evidence="1" id="KW-0805">Transcription regulation</keyword>
<dbReference type="Proteomes" id="UP000196710">
    <property type="component" value="Chromosome"/>
</dbReference>
<accession>A0A1Z2XQ96</accession>
<dbReference type="PRINTS" id="PR00032">
    <property type="entry name" value="HTHARAC"/>
</dbReference>
<dbReference type="EMBL" id="CP021422">
    <property type="protein sequence ID" value="ASB40627.1"/>
    <property type="molecule type" value="Genomic_DNA"/>
</dbReference>
<dbReference type="Pfam" id="PF12833">
    <property type="entry name" value="HTH_18"/>
    <property type="match status" value="1"/>
</dbReference>
<reference evidence="7 9" key="3">
    <citation type="submission" date="2020-11" db="EMBL/GenBank/DDBJ databases">
        <title>Closed and high quality bacterial genomes of the OMM12 community.</title>
        <authorList>
            <person name="Marbouty M."/>
            <person name="Lamy-Besnier Q."/>
            <person name="Debarbieux L."/>
            <person name="Koszul R."/>
        </authorList>
    </citation>
    <scope>NUCLEOTIDE SEQUENCE [LARGE SCALE GENOMIC DNA]</scope>
    <source>
        <strain evidence="7 9">KB18</strain>
    </source>
</reference>
<dbReference type="AlphaFoldDB" id="A0A1Z2XQ96"/>
<proteinExistence type="predicted"/>
<reference evidence="6" key="1">
    <citation type="journal article" date="2017" name="Genome Announc.">
        <title>High-Quality Whole-Genome Sequences of the Oligo-Mouse-Microbiota Bacterial Community.</title>
        <authorList>
            <person name="Garzetti D."/>
            <person name="Brugiroux S."/>
            <person name="Bunk B."/>
            <person name="Pukall R."/>
            <person name="McCoy K.D."/>
            <person name="Macpherson A.J."/>
            <person name="Stecher B."/>
        </authorList>
    </citation>
    <scope>NUCLEOTIDE SEQUENCE</scope>
    <source>
        <strain evidence="6">KB18</strain>
    </source>
</reference>
<dbReference type="GO" id="GO:0003700">
    <property type="term" value="F:DNA-binding transcription factor activity"/>
    <property type="evidence" value="ECO:0007669"/>
    <property type="project" value="InterPro"/>
</dbReference>
<dbReference type="KEGG" id="amur:ADH66_08120"/>
<dbReference type="PROSITE" id="PS00041">
    <property type="entry name" value="HTH_ARAC_FAMILY_1"/>
    <property type="match status" value="1"/>
</dbReference>